<evidence type="ECO:0000313" key="2">
    <source>
        <dbReference type="Proteomes" id="UP000050761"/>
    </source>
</evidence>
<reference evidence="1 2" key="1">
    <citation type="submission" date="2018-11" db="EMBL/GenBank/DDBJ databases">
        <authorList>
            <consortium name="Pathogen Informatics"/>
        </authorList>
    </citation>
    <scope>NUCLEOTIDE SEQUENCE [LARGE SCALE GENOMIC DNA]</scope>
</reference>
<gene>
    <name evidence="1" type="ORF">HPBE_LOCUS18494</name>
</gene>
<protein>
    <submittedName>
        <fullName evidence="3">BTB domain-containing protein</fullName>
    </submittedName>
</protein>
<name>A0A183G986_HELPZ</name>
<accession>A0A183G986</accession>
<sequence length="200" mass="22590">MDRSLTCACVLRDPLVQVARTTQLPYTTDAPTTTTPTSRETYIDDKDDTRKFIPYKYWNLYKKSVIQAKAQPAKNLFVVADFKHVVTIHHQIMPVLFEHVFVPQVPDSCNLILDCSIGFSKYVAIQATMLRGEILRTSDVTDQIESADVGFFSYVKSLMKRFYSQVVVHELPFDLKKGYNILKASVGRVAGVPAPVPSVR</sequence>
<dbReference type="OrthoDB" id="5876883at2759"/>
<dbReference type="AlphaFoldDB" id="A0A183G986"/>
<evidence type="ECO:0000313" key="1">
    <source>
        <dbReference type="EMBL" id="VDP11800.1"/>
    </source>
</evidence>
<accession>A0A3P8B3V6</accession>
<proteinExistence type="predicted"/>
<dbReference type="WBParaSite" id="HPBE_0001849501-mRNA-1">
    <property type="protein sequence ID" value="HPBE_0001849501-mRNA-1"/>
    <property type="gene ID" value="HPBE_0001849501"/>
</dbReference>
<dbReference type="EMBL" id="UZAH01030721">
    <property type="protein sequence ID" value="VDP11800.1"/>
    <property type="molecule type" value="Genomic_DNA"/>
</dbReference>
<evidence type="ECO:0000313" key="3">
    <source>
        <dbReference type="WBParaSite" id="HPBE_0001849501-mRNA-1"/>
    </source>
</evidence>
<dbReference type="Proteomes" id="UP000050761">
    <property type="component" value="Unassembled WGS sequence"/>
</dbReference>
<organism evidence="2 3">
    <name type="scientific">Heligmosomoides polygyrus</name>
    <name type="common">Parasitic roundworm</name>
    <dbReference type="NCBI Taxonomy" id="6339"/>
    <lineage>
        <taxon>Eukaryota</taxon>
        <taxon>Metazoa</taxon>
        <taxon>Ecdysozoa</taxon>
        <taxon>Nematoda</taxon>
        <taxon>Chromadorea</taxon>
        <taxon>Rhabditida</taxon>
        <taxon>Rhabditina</taxon>
        <taxon>Rhabditomorpha</taxon>
        <taxon>Strongyloidea</taxon>
        <taxon>Heligmosomidae</taxon>
        <taxon>Heligmosomoides</taxon>
    </lineage>
</organism>
<keyword evidence="2" id="KW-1185">Reference proteome</keyword>
<reference evidence="3" key="2">
    <citation type="submission" date="2019-09" db="UniProtKB">
        <authorList>
            <consortium name="WormBaseParasite"/>
        </authorList>
    </citation>
    <scope>IDENTIFICATION</scope>
</reference>